<keyword evidence="3" id="KW-1185">Reference proteome</keyword>
<keyword evidence="1" id="KW-0472">Membrane</keyword>
<protein>
    <submittedName>
        <fullName evidence="2">Uncharacterized protein</fullName>
    </submittedName>
</protein>
<proteinExistence type="predicted"/>
<evidence type="ECO:0000313" key="3">
    <source>
        <dbReference type="Proteomes" id="UP000091820"/>
    </source>
</evidence>
<feature type="transmembrane region" description="Helical" evidence="1">
    <location>
        <begin position="28"/>
        <end position="49"/>
    </location>
</feature>
<evidence type="ECO:0000256" key="1">
    <source>
        <dbReference type="SAM" id="Phobius"/>
    </source>
</evidence>
<keyword evidence="1" id="KW-1133">Transmembrane helix</keyword>
<dbReference type="EnsemblMetazoa" id="GBRI008838-RA">
    <property type="protein sequence ID" value="GBRI008838-PA"/>
    <property type="gene ID" value="GBRI008838"/>
</dbReference>
<dbReference type="Proteomes" id="UP000091820">
    <property type="component" value="Unassembled WGS sequence"/>
</dbReference>
<dbReference type="AlphaFoldDB" id="A0A1A9W7F5"/>
<sequence length="153" mass="17629">MHLSSHIRVLRALIIPITDESTDTYIRFLYIIVTVVVYSSFSLSLALNIRKERHLHFKNPREDIELLPSAEDITEYVVDVPDKLNPIFKIIDTSFEYMQENLIDKLRSENAILNESSLRGYNVIRYSRTRRATSGGIALYINQGLGHKIVGIH</sequence>
<organism evidence="2 3">
    <name type="scientific">Glossina brevipalpis</name>
    <dbReference type="NCBI Taxonomy" id="37001"/>
    <lineage>
        <taxon>Eukaryota</taxon>
        <taxon>Metazoa</taxon>
        <taxon>Ecdysozoa</taxon>
        <taxon>Arthropoda</taxon>
        <taxon>Hexapoda</taxon>
        <taxon>Insecta</taxon>
        <taxon>Pterygota</taxon>
        <taxon>Neoptera</taxon>
        <taxon>Endopterygota</taxon>
        <taxon>Diptera</taxon>
        <taxon>Brachycera</taxon>
        <taxon>Muscomorpha</taxon>
        <taxon>Hippoboscoidea</taxon>
        <taxon>Glossinidae</taxon>
        <taxon>Glossina</taxon>
    </lineage>
</organism>
<reference evidence="2" key="2">
    <citation type="submission" date="2020-05" db="UniProtKB">
        <authorList>
            <consortium name="EnsemblMetazoa"/>
        </authorList>
    </citation>
    <scope>IDENTIFICATION</scope>
    <source>
        <strain evidence="2">IAEA</strain>
    </source>
</reference>
<keyword evidence="1" id="KW-0812">Transmembrane</keyword>
<name>A0A1A9W7F5_9MUSC</name>
<accession>A0A1A9W7F5</accession>
<evidence type="ECO:0000313" key="2">
    <source>
        <dbReference type="EnsemblMetazoa" id="GBRI008838-PA"/>
    </source>
</evidence>
<reference evidence="3" key="1">
    <citation type="submission" date="2014-03" db="EMBL/GenBank/DDBJ databases">
        <authorList>
            <person name="Aksoy S."/>
            <person name="Warren W."/>
            <person name="Wilson R.K."/>
        </authorList>
    </citation>
    <scope>NUCLEOTIDE SEQUENCE [LARGE SCALE GENOMIC DNA]</scope>
    <source>
        <strain evidence="3">IAEA</strain>
    </source>
</reference>
<dbReference type="VEuPathDB" id="VectorBase:GBRI008838"/>